<keyword evidence="3" id="KW-0238">DNA-binding</keyword>
<dbReference type="InterPro" id="IPR036388">
    <property type="entry name" value="WH-like_DNA-bd_sf"/>
</dbReference>
<dbReference type="GO" id="GO:0003700">
    <property type="term" value="F:DNA-binding transcription factor activity"/>
    <property type="evidence" value="ECO:0007669"/>
    <property type="project" value="InterPro"/>
</dbReference>
<dbReference type="PANTHER" id="PTHR30346:SF28">
    <property type="entry name" value="HTH-TYPE TRANSCRIPTIONAL REGULATOR CYNR"/>
    <property type="match status" value="1"/>
</dbReference>
<gene>
    <name evidence="7" type="ORF">D6R50_19225</name>
    <name evidence="6" type="ORF">EFI48_21535</name>
</gene>
<dbReference type="Proteomes" id="UP000267614">
    <property type="component" value="Chromosome"/>
</dbReference>
<name>A0A3A9I5V9_AERVE</name>
<feature type="domain" description="HTH lysR-type" evidence="5">
    <location>
        <begin position="19"/>
        <end position="72"/>
    </location>
</feature>
<keyword evidence="4" id="KW-0804">Transcription</keyword>
<dbReference type="AlphaFoldDB" id="A0A3A9I5V9"/>
<organism evidence="7 9">
    <name type="scientific">Aeromonas veronii</name>
    <dbReference type="NCBI Taxonomy" id="654"/>
    <lineage>
        <taxon>Bacteria</taxon>
        <taxon>Pseudomonadati</taxon>
        <taxon>Pseudomonadota</taxon>
        <taxon>Gammaproteobacteria</taxon>
        <taxon>Aeromonadales</taxon>
        <taxon>Aeromonadaceae</taxon>
        <taxon>Aeromonas</taxon>
    </lineage>
</organism>
<dbReference type="GO" id="GO:0032993">
    <property type="term" value="C:protein-DNA complex"/>
    <property type="evidence" value="ECO:0007669"/>
    <property type="project" value="TreeGrafter"/>
</dbReference>
<dbReference type="InterPro" id="IPR000847">
    <property type="entry name" value="LysR_HTH_N"/>
</dbReference>
<dbReference type="GO" id="GO:0003677">
    <property type="term" value="F:DNA binding"/>
    <property type="evidence" value="ECO:0007669"/>
    <property type="project" value="UniProtKB-KW"/>
</dbReference>
<sequence length="107" mass="11827">MRRTNHRNLVNVGILSGRIPLISLVQFIAVAEHLNFRHAAKALGISQSSVSARVKALEDNLGVLLFERHARGGHCCKVSDEAAFCLIQRPYISKTLLTRRISPRGSP</sequence>
<dbReference type="PROSITE" id="PS50931">
    <property type="entry name" value="HTH_LYSR"/>
    <property type="match status" value="1"/>
</dbReference>
<evidence type="ECO:0000256" key="3">
    <source>
        <dbReference type="ARBA" id="ARBA00023125"/>
    </source>
</evidence>
<reference evidence="7 9" key="1">
    <citation type="submission" date="2018-09" db="EMBL/GenBank/DDBJ databases">
        <title>Genome sequencing of Aeromonas veronii MS-17-88.</title>
        <authorList>
            <person name="Tekedar H.C."/>
            <person name="Arick M.A."/>
            <person name="Hsu C.-Y."/>
            <person name="Thrash A."/>
            <person name="Karsi A."/>
            <person name="Lawrence M.L."/>
            <person name="Abdelhamed H."/>
        </authorList>
    </citation>
    <scope>NUCLEOTIDE SEQUENCE [LARGE SCALE GENOMIC DNA]</scope>
    <source>
        <strain evidence="7 9">MS 17-88</strain>
    </source>
</reference>
<dbReference type="InterPro" id="IPR036390">
    <property type="entry name" value="WH_DNA-bd_sf"/>
</dbReference>
<evidence type="ECO:0000313" key="6">
    <source>
        <dbReference type="EMBL" id="AYV39179.1"/>
    </source>
</evidence>
<reference evidence="6 8" key="2">
    <citation type="submission" date="2018-11" db="EMBL/GenBank/DDBJ databases">
        <title>Complete genome sequence of multidrug-resistant Aeromonas veronii strain MS-18-37.</title>
        <authorList>
            <person name="Abdelhamed H."/>
            <person name="Lawrence M."/>
            <person name="Waldbieser G."/>
        </authorList>
    </citation>
    <scope>NUCLEOTIDE SEQUENCE [LARGE SCALE GENOMIC DNA]</scope>
    <source>
        <strain evidence="6 8">MS-18-37</strain>
    </source>
</reference>
<comment type="similarity">
    <text evidence="1">Belongs to the LysR transcriptional regulatory family.</text>
</comment>
<dbReference type="SUPFAM" id="SSF46785">
    <property type="entry name" value="Winged helix' DNA-binding domain"/>
    <property type="match status" value="1"/>
</dbReference>
<keyword evidence="2" id="KW-0805">Transcription regulation</keyword>
<evidence type="ECO:0000313" key="8">
    <source>
        <dbReference type="Proteomes" id="UP000267614"/>
    </source>
</evidence>
<evidence type="ECO:0000256" key="1">
    <source>
        <dbReference type="ARBA" id="ARBA00009437"/>
    </source>
</evidence>
<evidence type="ECO:0000256" key="2">
    <source>
        <dbReference type="ARBA" id="ARBA00023015"/>
    </source>
</evidence>
<dbReference type="PRINTS" id="PR00039">
    <property type="entry name" value="HTHLYSR"/>
</dbReference>
<dbReference type="Pfam" id="PF00126">
    <property type="entry name" value="HTH_1"/>
    <property type="match status" value="1"/>
</dbReference>
<accession>A0A3A9I5V9</accession>
<dbReference type="EMBL" id="RAWX01000004">
    <property type="protein sequence ID" value="RKJ86395.1"/>
    <property type="molecule type" value="Genomic_DNA"/>
</dbReference>
<evidence type="ECO:0000313" key="9">
    <source>
        <dbReference type="Proteomes" id="UP000281725"/>
    </source>
</evidence>
<dbReference type="Proteomes" id="UP000281725">
    <property type="component" value="Unassembled WGS sequence"/>
</dbReference>
<protein>
    <submittedName>
        <fullName evidence="7">LysR family transcriptional regulator</fullName>
    </submittedName>
</protein>
<dbReference type="Gene3D" id="1.10.10.10">
    <property type="entry name" value="Winged helix-like DNA-binding domain superfamily/Winged helix DNA-binding domain"/>
    <property type="match status" value="1"/>
</dbReference>
<evidence type="ECO:0000259" key="5">
    <source>
        <dbReference type="PROSITE" id="PS50931"/>
    </source>
</evidence>
<proteinExistence type="inferred from homology"/>
<evidence type="ECO:0000313" key="7">
    <source>
        <dbReference type="EMBL" id="RKJ86395.1"/>
    </source>
</evidence>
<evidence type="ECO:0000256" key="4">
    <source>
        <dbReference type="ARBA" id="ARBA00023163"/>
    </source>
</evidence>
<dbReference type="PANTHER" id="PTHR30346">
    <property type="entry name" value="TRANSCRIPTIONAL DUAL REGULATOR HCAR-RELATED"/>
    <property type="match status" value="1"/>
</dbReference>
<dbReference type="EMBL" id="CP033604">
    <property type="protein sequence ID" value="AYV39179.1"/>
    <property type="molecule type" value="Genomic_DNA"/>
</dbReference>